<organism evidence="2 3">
    <name type="scientific">Micromonospora zhanjiangensis</name>
    <dbReference type="NCBI Taxonomy" id="1522057"/>
    <lineage>
        <taxon>Bacteria</taxon>
        <taxon>Bacillati</taxon>
        <taxon>Actinomycetota</taxon>
        <taxon>Actinomycetes</taxon>
        <taxon>Micromonosporales</taxon>
        <taxon>Micromonosporaceae</taxon>
        <taxon>Micromonospora</taxon>
    </lineage>
</organism>
<evidence type="ECO:0000313" key="3">
    <source>
        <dbReference type="Proteomes" id="UP001595868"/>
    </source>
</evidence>
<proteinExistence type="predicted"/>
<name>A0ABV8KW80_9ACTN</name>
<reference evidence="3" key="1">
    <citation type="journal article" date="2019" name="Int. J. Syst. Evol. Microbiol.">
        <title>The Global Catalogue of Microorganisms (GCM) 10K type strain sequencing project: providing services to taxonomists for standard genome sequencing and annotation.</title>
        <authorList>
            <consortium name="The Broad Institute Genomics Platform"/>
            <consortium name="The Broad Institute Genome Sequencing Center for Infectious Disease"/>
            <person name="Wu L."/>
            <person name="Ma J."/>
        </authorList>
    </citation>
    <scope>NUCLEOTIDE SEQUENCE [LARGE SCALE GENOMIC DNA]</scope>
    <source>
        <strain evidence="3">2902at01</strain>
    </source>
</reference>
<dbReference type="Proteomes" id="UP001595868">
    <property type="component" value="Unassembled WGS sequence"/>
</dbReference>
<dbReference type="RefSeq" id="WP_377552524.1">
    <property type="nucleotide sequence ID" value="NZ_JBHSBN010000037.1"/>
</dbReference>
<keyword evidence="3" id="KW-1185">Reference proteome</keyword>
<evidence type="ECO:0000256" key="1">
    <source>
        <dbReference type="SAM" id="MobiDB-lite"/>
    </source>
</evidence>
<sequence>MSEASAVRSDRYGDRPATVTDPLLWSLALDVADAHAPGEDGCVQPHCAGQGWPCRAWEQAQRALTLAEGHAPEAPGPVRSAPTPLPSTPQPWSARMGGRPESSAA</sequence>
<accession>A0ABV8KW80</accession>
<comment type="caution">
    <text evidence="2">The sequence shown here is derived from an EMBL/GenBank/DDBJ whole genome shotgun (WGS) entry which is preliminary data.</text>
</comment>
<gene>
    <name evidence="2" type="ORF">ACFOX0_30660</name>
</gene>
<evidence type="ECO:0000313" key="2">
    <source>
        <dbReference type="EMBL" id="MFC4110268.1"/>
    </source>
</evidence>
<dbReference type="EMBL" id="JBHSBN010000037">
    <property type="protein sequence ID" value="MFC4110268.1"/>
    <property type="molecule type" value="Genomic_DNA"/>
</dbReference>
<protein>
    <submittedName>
        <fullName evidence="2">Uncharacterized protein</fullName>
    </submittedName>
</protein>
<feature type="region of interest" description="Disordered" evidence="1">
    <location>
        <begin position="67"/>
        <end position="105"/>
    </location>
</feature>